<comment type="caution">
    <text evidence="2">The sequence shown here is derived from an EMBL/GenBank/DDBJ whole genome shotgun (WGS) entry which is preliminary data.</text>
</comment>
<evidence type="ECO:0000313" key="3">
    <source>
        <dbReference type="Proteomes" id="UP000663848"/>
    </source>
</evidence>
<feature type="region of interest" description="Disordered" evidence="1">
    <location>
        <begin position="138"/>
        <end position="157"/>
    </location>
</feature>
<dbReference type="Proteomes" id="UP000663848">
    <property type="component" value="Unassembled WGS sequence"/>
</dbReference>
<feature type="non-terminal residue" evidence="2">
    <location>
        <position position="1"/>
    </location>
</feature>
<feature type="compositionally biased region" description="Basic and acidic residues" evidence="1">
    <location>
        <begin position="141"/>
        <end position="152"/>
    </location>
</feature>
<feature type="region of interest" description="Disordered" evidence="1">
    <location>
        <begin position="36"/>
        <end position="117"/>
    </location>
</feature>
<feature type="compositionally biased region" description="Basic and acidic residues" evidence="1">
    <location>
        <begin position="65"/>
        <end position="108"/>
    </location>
</feature>
<protein>
    <submittedName>
        <fullName evidence="2">Uncharacterized protein</fullName>
    </submittedName>
</protein>
<dbReference type="AlphaFoldDB" id="A0A821YQG2"/>
<name>A0A821YQG2_9BILA</name>
<organism evidence="2 3">
    <name type="scientific">Rotaria socialis</name>
    <dbReference type="NCBI Taxonomy" id="392032"/>
    <lineage>
        <taxon>Eukaryota</taxon>
        <taxon>Metazoa</taxon>
        <taxon>Spiralia</taxon>
        <taxon>Gnathifera</taxon>
        <taxon>Rotifera</taxon>
        <taxon>Eurotatoria</taxon>
        <taxon>Bdelloidea</taxon>
        <taxon>Philodinida</taxon>
        <taxon>Philodinidae</taxon>
        <taxon>Rotaria</taxon>
    </lineage>
</organism>
<dbReference type="EMBL" id="CAJOBR010025099">
    <property type="protein sequence ID" value="CAF4964682.1"/>
    <property type="molecule type" value="Genomic_DNA"/>
</dbReference>
<reference evidence="2" key="1">
    <citation type="submission" date="2021-02" db="EMBL/GenBank/DDBJ databases">
        <authorList>
            <person name="Nowell W R."/>
        </authorList>
    </citation>
    <scope>NUCLEOTIDE SEQUENCE</scope>
</reference>
<evidence type="ECO:0000313" key="2">
    <source>
        <dbReference type="EMBL" id="CAF4964682.1"/>
    </source>
</evidence>
<gene>
    <name evidence="2" type="ORF">QYT958_LOCUS34622</name>
</gene>
<feature type="non-terminal residue" evidence="2">
    <location>
        <position position="354"/>
    </location>
</feature>
<accession>A0A821YQG2</accession>
<proteinExistence type="predicted"/>
<sequence length="354" mass="39669">IAINEISTEIPSIEIKTSVNDIIPTEVKLESTIKTAEAMPNVEIDESTKKGSYTLPTKKSKTKKAKEPKVKPEKERKVKPEKESKAKPEKEPKVKVEKEPKVKTERKSGLFSTLFRHSDRKSNVPALKLPSYEQNLTTNEDTQHKNSHDIDPLHVPSIDLPKLDVPLPTYDRPEVDMTSGQLKQSSEFSIPVVDLPPIPNLNLPDTSKPTIDLTVDPLKVPNIELPELQLTLNEKENIKLPDIRVQNEQEKSPAASLTIDIKESLETVPLPTITDGLALTSPINNIVSLQSDEQNFTIDTNYDIKTDSAIPELPKLPFEESEVVIKPELLSNEQKYTITDTYFVQPPELPVLTT</sequence>
<evidence type="ECO:0000256" key="1">
    <source>
        <dbReference type="SAM" id="MobiDB-lite"/>
    </source>
</evidence>